<dbReference type="EMBL" id="PGCI01001034">
    <property type="protein sequence ID" value="PLW08979.1"/>
    <property type="molecule type" value="Genomic_DNA"/>
</dbReference>
<evidence type="ECO:0000313" key="2">
    <source>
        <dbReference type="EMBL" id="PLW36013.1"/>
    </source>
</evidence>
<dbReference type="AlphaFoldDB" id="A0A2N5S6Y5"/>
<comment type="caution">
    <text evidence="1">The sequence shown here is derived from an EMBL/GenBank/DDBJ whole genome shotgun (WGS) entry which is preliminary data.</text>
</comment>
<evidence type="ECO:0000313" key="1">
    <source>
        <dbReference type="EMBL" id="PLW08979.1"/>
    </source>
</evidence>
<organism evidence="1 3">
    <name type="scientific">Puccinia coronata f. sp. avenae</name>
    <dbReference type="NCBI Taxonomy" id="200324"/>
    <lineage>
        <taxon>Eukaryota</taxon>
        <taxon>Fungi</taxon>
        <taxon>Dikarya</taxon>
        <taxon>Basidiomycota</taxon>
        <taxon>Pucciniomycotina</taxon>
        <taxon>Pucciniomycetes</taxon>
        <taxon>Pucciniales</taxon>
        <taxon>Pucciniaceae</taxon>
        <taxon>Puccinia</taxon>
    </lineage>
</organism>
<dbReference type="EMBL" id="PGCI01000167">
    <property type="protein sequence ID" value="PLW36013.1"/>
    <property type="molecule type" value="Genomic_DNA"/>
</dbReference>
<dbReference type="Proteomes" id="UP000235392">
    <property type="component" value="Unassembled WGS sequence"/>
</dbReference>
<evidence type="ECO:0000313" key="3">
    <source>
        <dbReference type="Proteomes" id="UP000235392"/>
    </source>
</evidence>
<name>A0A2N5S6Y5_9BASI</name>
<reference evidence="1 3" key="1">
    <citation type="submission" date="2017-11" db="EMBL/GenBank/DDBJ databases">
        <title>De novo assembly and phasing of dikaryotic genomes from two isolates of Puccinia coronata f. sp. avenae, the causal agent of oat crown rust.</title>
        <authorList>
            <person name="Miller M.E."/>
            <person name="Zhang Y."/>
            <person name="Omidvar V."/>
            <person name="Sperschneider J."/>
            <person name="Schwessinger B."/>
            <person name="Raley C."/>
            <person name="Palmer J.M."/>
            <person name="Garnica D."/>
            <person name="Upadhyaya N."/>
            <person name="Rathjen J."/>
            <person name="Taylor J.M."/>
            <person name="Park R.F."/>
            <person name="Dodds P.N."/>
            <person name="Hirsch C.D."/>
            <person name="Kianian S.F."/>
            <person name="Figueroa M."/>
        </authorList>
    </citation>
    <scope>NUCLEOTIDE SEQUENCE [LARGE SCALE GENOMIC DNA]</scope>
    <source>
        <strain evidence="1">12SD80</strain>
    </source>
</reference>
<accession>A0A2N5S6Y5</accession>
<proteinExistence type="predicted"/>
<gene>
    <name evidence="2" type="ORF">PCASD_13794</name>
    <name evidence="1" type="ORF">PCASD_25385</name>
</gene>
<protein>
    <submittedName>
        <fullName evidence="1">Uncharacterized protein</fullName>
    </submittedName>
</protein>
<sequence>MDNQSTHAHDMKSRHIIILMSMYQHPASPEQSWKSLLRSGHTPDSIHPSNQPHILKLAIKYLINMLWLVSAVPPRFTRKLNIGEAVQMSKSFAGGPSI</sequence>